<keyword evidence="8" id="KW-1185">Reference proteome</keyword>
<dbReference type="InParanoid" id="D0N334"/>
<keyword evidence="4" id="KW-1133">Transmembrane helix</keyword>
<reference evidence="8" key="1">
    <citation type="journal article" date="2009" name="Nature">
        <title>Genome sequence and analysis of the Irish potato famine pathogen Phytophthora infestans.</title>
        <authorList>
            <consortium name="The Broad Institute Genome Sequencing Platform"/>
            <person name="Haas B.J."/>
            <person name="Kamoun S."/>
            <person name="Zody M.C."/>
            <person name="Jiang R.H."/>
            <person name="Handsaker R.E."/>
            <person name="Cano L.M."/>
            <person name="Grabherr M."/>
            <person name="Kodira C.D."/>
            <person name="Raffaele S."/>
            <person name="Torto-Alalibo T."/>
            <person name="Bozkurt T.O."/>
            <person name="Ah-Fong A.M."/>
            <person name="Alvarado L."/>
            <person name="Anderson V.L."/>
            <person name="Armstrong M.R."/>
            <person name="Avrova A."/>
            <person name="Baxter L."/>
            <person name="Beynon J."/>
            <person name="Boevink P.C."/>
            <person name="Bollmann S.R."/>
            <person name="Bos J.I."/>
            <person name="Bulone V."/>
            <person name="Cai G."/>
            <person name="Cakir C."/>
            <person name="Carrington J.C."/>
            <person name="Chawner M."/>
            <person name="Conti L."/>
            <person name="Costanzo S."/>
            <person name="Ewan R."/>
            <person name="Fahlgren N."/>
            <person name="Fischbach M.A."/>
            <person name="Fugelstad J."/>
            <person name="Gilroy E.M."/>
            <person name="Gnerre S."/>
            <person name="Green P.J."/>
            <person name="Grenville-Briggs L.J."/>
            <person name="Griffith J."/>
            <person name="Grunwald N.J."/>
            <person name="Horn K."/>
            <person name="Horner N.R."/>
            <person name="Hu C.H."/>
            <person name="Huitema E."/>
            <person name="Jeong D.H."/>
            <person name="Jones A.M."/>
            <person name="Jones J.D."/>
            <person name="Jones R.W."/>
            <person name="Karlsson E.K."/>
            <person name="Kunjeti S.G."/>
            <person name="Lamour K."/>
            <person name="Liu Z."/>
            <person name="Ma L."/>
            <person name="Maclean D."/>
            <person name="Chibucos M.C."/>
            <person name="McDonald H."/>
            <person name="McWalters J."/>
            <person name="Meijer H.J."/>
            <person name="Morgan W."/>
            <person name="Morris P.F."/>
            <person name="Munro C.A."/>
            <person name="O'Neill K."/>
            <person name="Ospina-Giraldo M."/>
            <person name="Pinzon A."/>
            <person name="Pritchard L."/>
            <person name="Ramsahoye B."/>
            <person name="Ren Q."/>
            <person name="Restrepo S."/>
            <person name="Roy S."/>
            <person name="Sadanandom A."/>
            <person name="Savidor A."/>
            <person name="Schornack S."/>
            <person name="Schwartz D.C."/>
            <person name="Schumann U.D."/>
            <person name="Schwessinger B."/>
            <person name="Seyer L."/>
            <person name="Sharpe T."/>
            <person name="Silvar C."/>
            <person name="Song J."/>
            <person name="Studholme D.J."/>
            <person name="Sykes S."/>
            <person name="Thines M."/>
            <person name="van de Vondervoort P.J."/>
            <person name="Phuntumart V."/>
            <person name="Wawra S."/>
            <person name="Weide R."/>
            <person name="Win J."/>
            <person name="Young C."/>
            <person name="Zhou S."/>
            <person name="Fry W."/>
            <person name="Meyers B.C."/>
            <person name="van West P."/>
            <person name="Ristaino J."/>
            <person name="Govers F."/>
            <person name="Birch P.R."/>
            <person name="Whisson S.C."/>
            <person name="Judelson H.S."/>
            <person name="Nusbaum C."/>
        </authorList>
    </citation>
    <scope>NUCLEOTIDE SEQUENCE [LARGE SCALE GENOMIC DNA]</scope>
    <source>
        <strain evidence="8">T30-4</strain>
    </source>
</reference>
<evidence type="ECO:0000256" key="4">
    <source>
        <dbReference type="ARBA" id="ARBA00022989"/>
    </source>
</evidence>
<dbReference type="PANTHER" id="PTHR12300">
    <property type="entry name" value="HVA22-LIKE PROTEINS"/>
    <property type="match status" value="1"/>
</dbReference>
<dbReference type="EMBL" id="DS028124">
    <property type="protein sequence ID" value="EEY69326.1"/>
    <property type="molecule type" value="Genomic_DNA"/>
</dbReference>
<evidence type="ECO:0000256" key="6">
    <source>
        <dbReference type="RuleBase" id="RU362006"/>
    </source>
</evidence>
<evidence type="ECO:0000313" key="7">
    <source>
        <dbReference type="EMBL" id="EEY69326.1"/>
    </source>
</evidence>
<evidence type="ECO:0000256" key="2">
    <source>
        <dbReference type="ARBA" id="ARBA00008573"/>
    </source>
</evidence>
<dbReference type="Proteomes" id="UP000006643">
    <property type="component" value="Unassembled WGS sequence"/>
</dbReference>
<dbReference type="GeneID" id="9466112"/>
<dbReference type="AlphaFoldDB" id="D0N334"/>
<organism evidence="7 8">
    <name type="scientific">Phytophthora infestans (strain T30-4)</name>
    <name type="common">Potato late blight agent</name>
    <dbReference type="NCBI Taxonomy" id="403677"/>
    <lineage>
        <taxon>Eukaryota</taxon>
        <taxon>Sar</taxon>
        <taxon>Stramenopiles</taxon>
        <taxon>Oomycota</taxon>
        <taxon>Peronosporomycetes</taxon>
        <taxon>Peronosporales</taxon>
        <taxon>Peronosporaceae</taxon>
        <taxon>Phytophthora</taxon>
    </lineage>
</organism>
<dbReference type="PANTHER" id="PTHR12300:SF161">
    <property type="entry name" value="RECEPTOR EXPRESSION-ENHANCING PROTEIN"/>
    <property type="match status" value="1"/>
</dbReference>
<name>D0N334_PHYIT</name>
<dbReference type="OrthoDB" id="93800at2759"/>
<evidence type="ECO:0000256" key="3">
    <source>
        <dbReference type="ARBA" id="ARBA00022692"/>
    </source>
</evidence>
<gene>
    <name evidence="7" type="ORF">PITG_05550</name>
</gene>
<dbReference type="RefSeq" id="XP_002999180.1">
    <property type="nucleotide sequence ID" value="XM_002999134.1"/>
</dbReference>
<keyword evidence="3" id="KW-0812">Transmembrane</keyword>
<sequence>MLQAYLAGDDLVLHVGGGNRDTDCYSLQVLNLVDVKVDVPAKIDDKPALLREYSIKPSLKELDSKTHKCLLELKVLIKINNPLPIHFDLYGIELDLLYEKDSSKVHSSPKFLIHINNTTHVSWLSHEENSIVLDTAVHDFDTCLEVVGFYLHDQLTFDIQHGHISMGAGSGNFSIPFSLFRVYTSKGSMGASFSRCLCLGVGVAYPMYASFKALERPESGHDEKQWLTYWVVYGASTSVEAVASPLMCLVPGYNITKTLFLIWMMSPQTKGATIVYHKLLCPFLKEKEPYVDRKLLEAQEAAENYC</sequence>
<evidence type="ECO:0000313" key="8">
    <source>
        <dbReference type="Proteomes" id="UP000006643"/>
    </source>
</evidence>
<proteinExistence type="inferred from homology"/>
<dbReference type="eggNOG" id="KOG1725">
    <property type="taxonomic scope" value="Eukaryota"/>
</dbReference>
<evidence type="ECO:0008006" key="9">
    <source>
        <dbReference type="Google" id="ProtNLM"/>
    </source>
</evidence>
<protein>
    <recommendedName>
        <fullName evidence="9">Receptor expression-enhancing protein</fullName>
    </recommendedName>
</protein>
<keyword evidence="5" id="KW-0472">Membrane</keyword>
<dbReference type="VEuPathDB" id="FungiDB:PITG_05550"/>
<dbReference type="KEGG" id="pif:PITG_05550"/>
<comment type="subcellular location">
    <subcellularLocation>
        <location evidence="1 6">Membrane</location>
        <topology evidence="1 6">Multi-pass membrane protein</topology>
    </subcellularLocation>
</comment>
<dbReference type="InterPro" id="IPR004345">
    <property type="entry name" value="TB2_DP1_HVA22"/>
</dbReference>
<evidence type="ECO:0000256" key="1">
    <source>
        <dbReference type="ARBA" id="ARBA00004141"/>
    </source>
</evidence>
<comment type="similarity">
    <text evidence="2 6">Belongs to the DP1 family.</text>
</comment>
<dbReference type="GO" id="GO:0016020">
    <property type="term" value="C:membrane"/>
    <property type="evidence" value="ECO:0007669"/>
    <property type="project" value="UniProtKB-SubCell"/>
</dbReference>
<dbReference type="HOGENOM" id="CLU_910507_0_0_1"/>
<evidence type="ECO:0000256" key="5">
    <source>
        <dbReference type="ARBA" id="ARBA00023136"/>
    </source>
</evidence>
<dbReference type="Pfam" id="PF03134">
    <property type="entry name" value="TB2_DP1_HVA22"/>
    <property type="match status" value="1"/>
</dbReference>
<accession>D0N334</accession>